<sequence>MQSGSDSVEGQITITLDWDGEHVNDVDITSSRPLQMPTIFSDKTVDYLLDTLPLLYSVCGTAQACAAVSACEQALGIDENPARNEGRKLLVLLETAKEHAWRIGYDWARLLGEPETPEPVARLIALTGTFRNELYPDRKPFMPGSDPGLTRQAPLDAIIGEFEQILEEHVFSISLDAWLALDSSDGLRAWASEGGSVAARFVANLLSGELASMGYADNQALPGMDAGKLDSLLASKDADALIFQPTWDGMTYETGPLNRVQGYPLIRALENEYGNGLLTRVVARLVELASIPAAVASGVACIVSGKCPVKQCSGILAKGRGVAQVEAARGRLVHRVVLDGEKVISYQILAPTEWNFHPWGVLAQGLAGLRANSEGELRYKAALLVNAIDPCVAYELIVS</sequence>
<dbReference type="InterPro" id="IPR050867">
    <property type="entry name" value="NiFe/NiFeSe_hydrgnase_LSU"/>
</dbReference>
<dbReference type="Gene3D" id="1.10.645.10">
    <property type="entry name" value="Cytochrome-c3 Hydrogenase, chain B"/>
    <property type="match status" value="1"/>
</dbReference>
<dbReference type="EMBL" id="MPRJ01000076">
    <property type="protein sequence ID" value="OOZ35795.1"/>
    <property type="molecule type" value="Genomic_DNA"/>
</dbReference>
<dbReference type="AlphaFoldDB" id="A0A1T2KSF8"/>
<gene>
    <name evidence="2" type="ORF">BOW51_10330</name>
</gene>
<dbReference type="GO" id="GO:0016151">
    <property type="term" value="F:nickel cation binding"/>
    <property type="evidence" value="ECO:0007669"/>
    <property type="project" value="InterPro"/>
</dbReference>
<dbReference type="PANTHER" id="PTHR42958">
    <property type="entry name" value="HYDROGENASE-2 LARGE CHAIN"/>
    <property type="match status" value="1"/>
</dbReference>
<evidence type="ECO:0000313" key="3">
    <source>
        <dbReference type="Proteomes" id="UP000190896"/>
    </source>
</evidence>
<dbReference type="InterPro" id="IPR029014">
    <property type="entry name" value="NiFe-Hase_large"/>
</dbReference>
<dbReference type="OrthoDB" id="9157196at2"/>
<feature type="binding site" evidence="1">
    <location>
        <position position="391"/>
    </location>
    <ligand>
        <name>Ni(2+)</name>
        <dbReference type="ChEBI" id="CHEBI:49786"/>
    </ligand>
</feature>
<evidence type="ECO:0000256" key="1">
    <source>
        <dbReference type="PIRSR" id="PIRSR601501-1"/>
    </source>
</evidence>
<keyword evidence="1" id="KW-0479">Metal-binding</keyword>
<dbReference type="PANTHER" id="PTHR42958:SF4">
    <property type="entry name" value="HYDROGENASE EXPRESSION_FORMATION PROTEIN HUPK"/>
    <property type="match status" value="1"/>
</dbReference>
<comment type="caution">
    <text evidence="2">The sequence shown here is derived from an EMBL/GenBank/DDBJ whole genome shotgun (WGS) entry which is preliminary data.</text>
</comment>
<keyword evidence="1" id="KW-0460">Magnesium</keyword>
<keyword evidence="3" id="KW-1185">Reference proteome</keyword>
<dbReference type="Proteomes" id="UP000190896">
    <property type="component" value="Unassembled WGS sequence"/>
</dbReference>
<name>A0A1T2KSF8_9GAMM</name>
<proteinExistence type="predicted"/>
<dbReference type="RefSeq" id="WP_078487932.1">
    <property type="nucleotide sequence ID" value="NZ_MPRJ01000076.1"/>
</dbReference>
<comment type="cofactor">
    <cofactor evidence="1">
        <name>Ni(2+)</name>
        <dbReference type="ChEBI" id="CHEBI:49786"/>
    </cofactor>
</comment>
<reference evidence="2 3" key="1">
    <citation type="submission" date="2016-11" db="EMBL/GenBank/DDBJ databases">
        <title>Mixed transmission modes and dynamic genome evolution in an obligate animal-bacterial symbiosis.</title>
        <authorList>
            <person name="Russell S.L."/>
            <person name="Corbett-Detig R.B."/>
            <person name="Cavanaugh C.M."/>
        </authorList>
    </citation>
    <scope>NUCLEOTIDE SEQUENCE [LARGE SCALE GENOMIC DNA]</scope>
    <source>
        <strain evidence="2">Se-Cadez</strain>
    </source>
</reference>
<dbReference type="Pfam" id="PF00374">
    <property type="entry name" value="NiFeSe_Hases"/>
    <property type="match status" value="1"/>
</dbReference>
<accession>A0A1T2KSF8</accession>
<dbReference type="SUPFAM" id="SSF56762">
    <property type="entry name" value="HydB/Nqo4-like"/>
    <property type="match status" value="1"/>
</dbReference>
<organism evidence="2 3">
    <name type="scientific">Solemya velesiana gill symbiont</name>
    <dbReference type="NCBI Taxonomy" id="1918948"/>
    <lineage>
        <taxon>Bacteria</taxon>
        <taxon>Pseudomonadati</taxon>
        <taxon>Pseudomonadota</taxon>
        <taxon>Gammaproteobacteria</taxon>
        <taxon>sulfur-oxidizing symbionts</taxon>
    </lineage>
</organism>
<keyword evidence="1" id="KW-0533">Nickel</keyword>
<dbReference type="InterPro" id="IPR001501">
    <property type="entry name" value="Ni-dep_hyd_lsu"/>
</dbReference>
<protein>
    <recommendedName>
        <fullName evidence="4">Ni,Fe-hydrogenase I large subunit</fullName>
    </recommendedName>
</protein>
<feature type="binding site" evidence="1">
    <location>
        <position position="348"/>
    </location>
    <ligand>
        <name>Mg(2+)</name>
        <dbReference type="ChEBI" id="CHEBI:18420"/>
    </ligand>
</feature>
<evidence type="ECO:0000313" key="2">
    <source>
        <dbReference type="EMBL" id="OOZ35795.1"/>
    </source>
</evidence>
<evidence type="ECO:0008006" key="4">
    <source>
        <dbReference type="Google" id="ProtNLM"/>
    </source>
</evidence>